<dbReference type="PANTHER" id="PTHR24366:SF96">
    <property type="entry name" value="LEUCINE RICH REPEAT CONTAINING 53"/>
    <property type="match status" value="1"/>
</dbReference>
<keyword evidence="4" id="KW-1185">Reference proteome</keyword>
<reference evidence="3 4" key="1">
    <citation type="submission" date="2016-10" db="EMBL/GenBank/DDBJ databases">
        <title>Silvanigrella aquatica sp. nov., isolated from a freshwater lake located in the Black Forest, Germany, description of Silvanigrellaceae fam. nov., Silvanigrellales ord. nov., reclassification of the order Bdellovibrionales in the class Oligoflexia, reclassification of the families Bacteriovoracaceae and Halobacteriovoraceae in the new order Bacteriovoracales ord. nov., and reclassification of the family Pseudobacteriovoracaceae in the order Oligoflexiales.</title>
        <authorList>
            <person name="Hahn M.W."/>
            <person name="Schmidt J."/>
            <person name="Koll U."/>
            <person name="Rohde M."/>
            <person name="Verbag S."/>
            <person name="Pitt A."/>
            <person name="Nakai R."/>
            <person name="Naganuma T."/>
            <person name="Lang E."/>
        </authorList>
    </citation>
    <scope>NUCLEOTIDE SEQUENCE [LARGE SCALE GENOMIC DNA]</scope>
    <source>
        <strain evidence="3 4">MWH-Nonnen-W8red</strain>
    </source>
</reference>
<dbReference type="RefSeq" id="WP_148698633.1">
    <property type="nucleotide sequence ID" value="NZ_CP017834.1"/>
</dbReference>
<accession>A0A1L4D3S6</accession>
<evidence type="ECO:0000256" key="2">
    <source>
        <dbReference type="ARBA" id="ARBA00022737"/>
    </source>
</evidence>
<dbReference type="PROSITE" id="PS51450">
    <property type="entry name" value="LRR"/>
    <property type="match status" value="2"/>
</dbReference>
<dbReference type="EMBL" id="CP017834">
    <property type="protein sequence ID" value="APJ04874.1"/>
    <property type="molecule type" value="Genomic_DNA"/>
</dbReference>
<dbReference type="InterPro" id="IPR001611">
    <property type="entry name" value="Leu-rich_rpt"/>
</dbReference>
<sequence>MIKFNIKHLYFISLSLLGVENIYAHPQEEISKNTSTLKAVQAIIDLPNGGLVYLLPGQESAFVPKIEYNDSYSGVYTGEIEKFDKFYLTLLDDYGNAIDDERVLNEVRLINLNTWINGSELGQTETCRNIKLEVENNKLKIINLPNILVSLTTCDFLISTKNPRVLNINKNSKRTKLKFNYPFKIWANNDNNNNNAAVKMAKKLDALNLDLPEIELFGSYLYDEVDFSSIYNINLFPKLENITIKGFRFRDKSLQFSMLPNSSMLKKIVFTENIITKLPSFAFENFSTIENLSMYKNKIEVIQDDAFLGLKNLSELDLANNQLTQINSRTFLHLKSLKKLDLTNNQIQDIPKTTAEVILN</sequence>
<dbReference type="KEGG" id="saqi:AXG55_13620"/>
<dbReference type="OrthoDB" id="58060at2"/>
<dbReference type="SUPFAM" id="SSF52058">
    <property type="entry name" value="L domain-like"/>
    <property type="match status" value="1"/>
</dbReference>
<evidence type="ECO:0000256" key="1">
    <source>
        <dbReference type="ARBA" id="ARBA00022614"/>
    </source>
</evidence>
<dbReference type="Gene3D" id="3.80.10.10">
    <property type="entry name" value="Ribonuclease Inhibitor"/>
    <property type="match status" value="1"/>
</dbReference>
<dbReference type="STRING" id="1915309.AXG55_13620"/>
<dbReference type="AlphaFoldDB" id="A0A1L4D3S6"/>
<protein>
    <recommendedName>
        <fullName evidence="5">Leucine-rich repeat domain-containing protein</fullName>
    </recommendedName>
</protein>
<dbReference type="InterPro" id="IPR003591">
    <property type="entry name" value="Leu-rich_rpt_typical-subtyp"/>
</dbReference>
<dbReference type="SMART" id="SM00369">
    <property type="entry name" value="LRR_TYP"/>
    <property type="match status" value="3"/>
</dbReference>
<dbReference type="PRINTS" id="PR00019">
    <property type="entry name" value="LEURICHRPT"/>
</dbReference>
<dbReference type="InterPro" id="IPR032675">
    <property type="entry name" value="LRR_dom_sf"/>
</dbReference>
<evidence type="ECO:0000313" key="4">
    <source>
        <dbReference type="Proteomes" id="UP000184731"/>
    </source>
</evidence>
<gene>
    <name evidence="3" type="ORF">AXG55_13620</name>
</gene>
<name>A0A1L4D3S6_9BACT</name>
<dbReference type="Proteomes" id="UP000184731">
    <property type="component" value="Chromosome"/>
</dbReference>
<evidence type="ECO:0000313" key="3">
    <source>
        <dbReference type="EMBL" id="APJ04874.1"/>
    </source>
</evidence>
<keyword evidence="1" id="KW-0433">Leucine-rich repeat</keyword>
<dbReference type="SMART" id="SM00365">
    <property type="entry name" value="LRR_SD22"/>
    <property type="match status" value="3"/>
</dbReference>
<evidence type="ECO:0008006" key="5">
    <source>
        <dbReference type="Google" id="ProtNLM"/>
    </source>
</evidence>
<keyword evidence="2" id="KW-0677">Repeat</keyword>
<organism evidence="3 4">
    <name type="scientific">Silvanigrella aquatica</name>
    <dbReference type="NCBI Taxonomy" id="1915309"/>
    <lineage>
        <taxon>Bacteria</taxon>
        <taxon>Pseudomonadati</taxon>
        <taxon>Bdellovibrionota</taxon>
        <taxon>Oligoflexia</taxon>
        <taxon>Silvanigrellales</taxon>
        <taxon>Silvanigrellaceae</taxon>
        <taxon>Silvanigrella</taxon>
    </lineage>
</organism>
<dbReference type="PANTHER" id="PTHR24366">
    <property type="entry name" value="IG(IMMUNOGLOBULIN) AND LRR(LEUCINE RICH REPEAT) DOMAINS"/>
    <property type="match status" value="1"/>
</dbReference>
<dbReference type="Pfam" id="PF13855">
    <property type="entry name" value="LRR_8"/>
    <property type="match status" value="1"/>
</dbReference>
<proteinExistence type="predicted"/>